<accession>A0ABV0J375</accession>
<feature type="transmembrane region" description="Helical" evidence="1">
    <location>
        <begin position="31"/>
        <end position="51"/>
    </location>
</feature>
<organism evidence="2 3">
    <name type="scientific">Trichocoleus desertorum GB2-A4</name>
    <dbReference type="NCBI Taxonomy" id="2933944"/>
    <lineage>
        <taxon>Bacteria</taxon>
        <taxon>Bacillati</taxon>
        <taxon>Cyanobacteriota</taxon>
        <taxon>Cyanophyceae</taxon>
        <taxon>Leptolyngbyales</taxon>
        <taxon>Trichocoleusaceae</taxon>
        <taxon>Trichocoleus</taxon>
    </lineage>
</organism>
<dbReference type="InterPro" id="IPR037219">
    <property type="entry name" value="Peptidase_M41-like"/>
</dbReference>
<comment type="caution">
    <text evidence="2">The sequence shown here is derived from an EMBL/GenBank/DDBJ whole genome shotgun (WGS) entry which is preliminary data.</text>
</comment>
<name>A0ABV0J375_9CYAN</name>
<keyword evidence="3" id="KW-1185">Reference proteome</keyword>
<dbReference type="Proteomes" id="UP001464891">
    <property type="component" value="Unassembled WGS sequence"/>
</dbReference>
<keyword evidence="2" id="KW-0378">Hydrolase</keyword>
<keyword evidence="1" id="KW-0472">Membrane</keyword>
<proteinExistence type="predicted"/>
<keyword evidence="1" id="KW-0812">Transmembrane</keyword>
<keyword evidence="2" id="KW-0645">Protease</keyword>
<dbReference type="GO" id="GO:0006508">
    <property type="term" value="P:proteolysis"/>
    <property type="evidence" value="ECO:0007669"/>
    <property type="project" value="UniProtKB-KW"/>
</dbReference>
<dbReference type="EMBL" id="JAMPKM010000002">
    <property type="protein sequence ID" value="MEP0816234.1"/>
    <property type="molecule type" value="Genomic_DNA"/>
</dbReference>
<protein>
    <submittedName>
        <fullName evidence="2">ATP-dependent Zn protease</fullName>
    </submittedName>
</protein>
<dbReference type="PANTHER" id="PTHR33471">
    <property type="entry name" value="ATP-DEPENDENT ZINC METALLOPROTEASE-RELATED"/>
    <property type="match status" value="1"/>
</dbReference>
<evidence type="ECO:0000313" key="3">
    <source>
        <dbReference type="Proteomes" id="UP001464891"/>
    </source>
</evidence>
<dbReference type="PANTHER" id="PTHR33471:SF7">
    <property type="entry name" value="ATP-DEPENDENT ZINC METALLOPROTEASE-RELATED"/>
    <property type="match status" value="1"/>
</dbReference>
<sequence>MNQITLNLVAISVFTVTMTSLLGPLVHLSPLVPAIAVVALMSLVTVDRFAWQGTGGTLVVDWFARRSPAHRDRVIHHEAGHFLVAYLLNIPITGYALSAWDAFKQGQVGQGGVTFDCQELDAELQQGTLSAQLLERYCTVWMAGGVAETLVYGDAEGGADDLRKFRTIWVQLRRPQREGQEKERWAVLKARNLLQQHQEAYTALVEALKQQLNVAECYHVLEQHRPNLKATAINP</sequence>
<reference evidence="2 3" key="1">
    <citation type="submission" date="2022-04" db="EMBL/GenBank/DDBJ databases">
        <title>Positive selection, recombination, and allopatry shape intraspecific diversity of widespread and dominant cyanobacteria.</title>
        <authorList>
            <person name="Wei J."/>
            <person name="Shu W."/>
            <person name="Hu C."/>
        </authorList>
    </citation>
    <scope>NUCLEOTIDE SEQUENCE [LARGE SCALE GENOMIC DNA]</scope>
    <source>
        <strain evidence="2 3">GB2-A4</strain>
    </source>
</reference>
<keyword evidence="1" id="KW-1133">Transmembrane helix</keyword>
<dbReference type="SUPFAM" id="SSF140990">
    <property type="entry name" value="FtsH protease domain-like"/>
    <property type="match status" value="1"/>
</dbReference>
<dbReference type="GO" id="GO:0008233">
    <property type="term" value="F:peptidase activity"/>
    <property type="evidence" value="ECO:0007669"/>
    <property type="project" value="UniProtKB-KW"/>
</dbReference>
<evidence type="ECO:0000256" key="1">
    <source>
        <dbReference type="SAM" id="Phobius"/>
    </source>
</evidence>
<gene>
    <name evidence="2" type="ORF">NC998_03895</name>
</gene>
<dbReference type="Gene3D" id="1.20.58.760">
    <property type="entry name" value="Peptidase M41"/>
    <property type="match status" value="1"/>
</dbReference>
<dbReference type="RefSeq" id="WP_190433479.1">
    <property type="nucleotide sequence ID" value="NZ_JAMPKM010000002.1"/>
</dbReference>
<evidence type="ECO:0000313" key="2">
    <source>
        <dbReference type="EMBL" id="MEP0816234.1"/>
    </source>
</evidence>